<keyword evidence="3" id="KW-1185">Reference proteome</keyword>
<dbReference type="AlphaFoldDB" id="B9TQW0"/>
<sequence length="82" mass="9175">RRRAVAPGQDSCFRMTQQRILIAILIVMLLAGGLDATYGARADSMPLALTAPLTLCINFLCFLWYRRDSDVVGYARSPWLNV</sequence>
<evidence type="ECO:0000256" key="1">
    <source>
        <dbReference type="SAM" id="Phobius"/>
    </source>
</evidence>
<feature type="transmembrane region" description="Helical" evidence="1">
    <location>
        <begin position="46"/>
        <end position="65"/>
    </location>
</feature>
<feature type="non-terminal residue" evidence="2">
    <location>
        <position position="82"/>
    </location>
</feature>
<organism evidence="2 3">
    <name type="scientific">Ricinus communis</name>
    <name type="common">Castor bean</name>
    <dbReference type="NCBI Taxonomy" id="3988"/>
    <lineage>
        <taxon>Eukaryota</taxon>
        <taxon>Viridiplantae</taxon>
        <taxon>Streptophyta</taxon>
        <taxon>Embryophyta</taxon>
        <taxon>Tracheophyta</taxon>
        <taxon>Spermatophyta</taxon>
        <taxon>Magnoliopsida</taxon>
        <taxon>eudicotyledons</taxon>
        <taxon>Gunneridae</taxon>
        <taxon>Pentapetalae</taxon>
        <taxon>rosids</taxon>
        <taxon>fabids</taxon>
        <taxon>Malpighiales</taxon>
        <taxon>Euphorbiaceae</taxon>
        <taxon>Acalyphoideae</taxon>
        <taxon>Acalypheae</taxon>
        <taxon>Ricinus</taxon>
    </lineage>
</organism>
<keyword evidence="1" id="KW-0812">Transmembrane</keyword>
<evidence type="ECO:0000313" key="3">
    <source>
        <dbReference type="Proteomes" id="UP000008311"/>
    </source>
</evidence>
<name>B9TQW0_RICCO</name>
<keyword evidence="1" id="KW-0472">Membrane</keyword>
<protein>
    <submittedName>
        <fullName evidence="2">Uncharacterized protein</fullName>
    </submittedName>
</protein>
<keyword evidence="1" id="KW-1133">Transmembrane helix</keyword>
<feature type="non-terminal residue" evidence="2">
    <location>
        <position position="1"/>
    </location>
</feature>
<reference evidence="3" key="1">
    <citation type="journal article" date="2010" name="Nat. Biotechnol.">
        <title>Draft genome sequence of the oilseed species Ricinus communis.</title>
        <authorList>
            <person name="Chan A.P."/>
            <person name="Crabtree J."/>
            <person name="Zhao Q."/>
            <person name="Lorenzi H."/>
            <person name="Orvis J."/>
            <person name="Puiu D."/>
            <person name="Melake-Berhan A."/>
            <person name="Jones K.M."/>
            <person name="Redman J."/>
            <person name="Chen G."/>
            <person name="Cahoon E.B."/>
            <person name="Gedil M."/>
            <person name="Stanke M."/>
            <person name="Haas B.J."/>
            <person name="Wortman J.R."/>
            <person name="Fraser-Liggett C.M."/>
            <person name="Ravel J."/>
            <person name="Rabinowicz P.D."/>
        </authorList>
    </citation>
    <scope>NUCLEOTIDE SEQUENCE [LARGE SCALE GENOMIC DNA]</scope>
    <source>
        <strain evidence="3">cv. Hale</strain>
    </source>
</reference>
<accession>B9TQW0</accession>
<dbReference type="Proteomes" id="UP000008311">
    <property type="component" value="Unassembled WGS sequence"/>
</dbReference>
<gene>
    <name evidence="2" type="ORF">RCOM_2099070</name>
</gene>
<dbReference type="EMBL" id="EQ999440">
    <property type="protein sequence ID" value="EEF21754.1"/>
    <property type="molecule type" value="Genomic_DNA"/>
</dbReference>
<evidence type="ECO:0000313" key="2">
    <source>
        <dbReference type="EMBL" id="EEF21754.1"/>
    </source>
</evidence>
<feature type="transmembrane region" description="Helical" evidence="1">
    <location>
        <begin position="20"/>
        <end position="40"/>
    </location>
</feature>
<dbReference type="InParanoid" id="B9TQW0"/>
<proteinExistence type="predicted"/>